<proteinExistence type="predicted"/>
<reference evidence="3 4" key="1">
    <citation type="submission" date="2019-03" db="EMBL/GenBank/DDBJ databases">
        <title>Genomic Encyclopedia of Type Strains, Phase IV (KMG-IV): sequencing the most valuable type-strain genomes for metagenomic binning, comparative biology and taxonomic classification.</title>
        <authorList>
            <person name="Goeker M."/>
        </authorList>
    </citation>
    <scope>NUCLEOTIDE SEQUENCE [LARGE SCALE GENOMIC DNA]</scope>
    <source>
        <strain evidence="3 4">DSM 24979</strain>
    </source>
</reference>
<evidence type="ECO:0000313" key="3">
    <source>
        <dbReference type="EMBL" id="TCL46749.1"/>
    </source>
</evidence>
<feature type="transmembrane region" description="Helical" evidence="1">
    <location>
        <begin position="95"/>
        <end position="114"/>
    </location>
</feature>
<accession>A0A4R1QBP8</accession>
<keyword evidence="3" id="KW-0813">Transport</keyword>
<dbReference type="InterPro" id="IPR013099">
    <property type="entry name" value="K_chnl_dom"/>
</dbReference>
<sequence length="153" mass="16762">MECFGPSLVYMDIDGGMGVGYIFLVVIVVMVCVSVVSMWTIEQRSNKAVSFENFLSILFVYLTVMIGFGLIYAVLQVNGHAILLENGYVFGKGDFLGNLQTSFYFSAITLLSVGYGDIVPIGIGRWIAIIEALLGYALPAAFVVQTVMDFEKK</sequence>
<gene>
    <name evidence="3" type="ORF">EDD69_1146</name>
</gene>
<feature type="domain" description="Potassium channel" evidence="2">
    <location>
        <begin position="75"/>
        <end position="146"/>
    </location>
</feature>
<feature type="transmembrane region" description="Helical" evidence="1">
    <location>
        <begin position="53"/>
        <end position="75"/>
    </location>
</feature>
<name>A0A4R1QBP8_9BACL</name>
<evidence type="ECO:0000256" key="1">
    <source>
        <dbReference type="SAM" id="Phobius"/>
    </source>
</evidence>
<dbReference type="SUPFAM" id="SSF81324">
    <property type="entry name" value="Voltage-gated potassium channels"/>
    <property type="match status" value="1"/>
</dbReference>
<dbReference type="EMBL" id="SLUL01000014">
    <property type="protein sequence ID" value="TCL46749.1"/>
    <property type="molecule type" value="Genomic_DNA"/>
</dbReference>
<evidence type="ECO:0000259" key="2">
    <source>
        <dbReference type="Pfam" id="PF07885"/>
    </source>
</evidence>
<keyword evidence="1" id="KW-0472">Membrane</keyword>
<keyword evidence="4" id="KW-1185">Reference proteome</keyword>
<keyword evidence="3" id="KW-0406">Ion transport</keyword>
<keyword evidence="1" id="KW-1133">Transmembrane helix</keyword>
<keyword evidence="1" id="KW-0812">Transmembrane</keyword>
<evidence type="ECO:0000313" key="4">
    <source>
        <dbReference type="Proteomes" id="UP000295658"/>
    </source>
</evidence>
<dbReference type="Pfam" id="PF07885">
    <property type="entry name" value="Ion_trans_2"/>
    <property type="match status" value="1"/>
</dbReference>
<dbReference type="Proteomes" id="UP000295658">
    <property type="component" value="Unassembled WGS sequence"/>
</dbReference>
<comment type="caution">
    <text evidence="3">The sequence shown here is derived from an EMBL/GenBank/DDBJ whole genome shotgun (WGS) entry which is preliminary data.</text>
</comment>
<feature type="transmembrane region" description="Helical" evidence="1">
    <location>
        <begin position="20"/>
        <end position="41"/>
    </location>
</feature>
<dbReference type="GO" id="GO:0034220">
    <property type="term" value="P:monoatomic ion transmembrane transport"/>
    <property type="evidence" value="ECO:0007669"/>
    <property type="project" value="UniProtKB-KW"/>
</dbReference>
<dbReference type="Gene3D" id="1.10.287.70">
    <property type="match status" value="1"/>
</dbReference>
<protein>
    <submittedName>
        <fullName evidence="3">Potassium channel LctB</fullName>
    </submittedName>
</protein>
<dbReference type="AlphaFoldDB" id="A0A4R1QBP8"/>
<feature type="transmembrane region" description="Helical" evidence="1">
    <location>
        <begin position="126"/>
        <end position="148"/>
    </location>
</feature>
<organism evidence="3 4">
    <name type="scientific">Thermolongibacillus altinsuensis</name>
    <dbReference type="NCBI Taxonomy" id="575256"/>
    <lineage>
        <taxon>Bacteria</taxon>
        <taxon>Bacillati</taxon>
        <taxon>Bacillota</taxon>
        <taxon>Bacilli</taxon>
        <taxon>Bacillales</taxon>
        <taxon>Anoxybacillaceae</taxon>
        <taxon>Thermolongibacillus</taxon>
    </lineage>
</organism>
<keyword evidence="3" id="KW-0407">Ion channel</keyword>